<comment type="caution">
    <text evidence="3">The sequence shown here is derived from an EMBL/GenBank/DDBJ whole genome shotgun (WGS) entry which is preliminary data.</text>
</comment>
<keyword evidence="3" id="KW-0378">Hydrolase</keyword>
<organism evidence="3 4">
    <name type="scientific">Helicobacter turcicus</name>
    <dbReference type="NCBI Taxonomy" id="2867412"/>
    <lineage>
        <taxon>Bacteria</taxon>
        <taxon>Pseudomonadati</taxon>
        <taxon>Campylobacterota</taxon>
        <taxon>Epsilonproteobacteria</taxon>
        <taxon>Campylobacterales</taxon>
        <taxon>Helicobacteraceae</taxon>
        <taxon>Helicobacter</taxon>
    </lineage>
</organism>
<gene>
    <name evidence="3" type="ORF">K4G57_00670</name>
</gene>
<dbReference type="PANTHER" id="PTHR35149:SF2">
    <property type="entry name" value="DUF262 DOMAIN-CONTAINING PROTEIN"/>
    <property type="match status" value="1"/>
</dbReference>
<dbReference type="EMBL" id="JAIGYQ010000001">
    <property type="protein sequence ID" value="MBX7489995.1"/>
    <property type="molecule type" value="Genomic_DNA"/>
</dbReference>
<protein>
    <submittedName>
        <fullName evidence="3">DUF262 domain-containing HNH endonuclease family protein</fullName>
    </submittedName>
</protein>
<dbReference type="GO" id="GO:0004519">
    <property type="term" value="F:endonuclease activity"/>
    <property type="evidence" value="ECO:0007669"/>
    <property type="project" value="UniProtKB-KW"/>
</dbReference>
<dbReference type="Pfam" id="PF03235">
    <property type="entry name" value="GmrSD_N"/>
    <property type="match status" value="1"/>
</dbReference>
<sequence length="585" mass="69000">MAEMRAERKSVFDYLSKNKFLIPIYQRNYVWSEDECEQLWDDVCNFFDNKDEDEEYFLGSVVIYKENGRQNIIDGQQRTTTLNLLIRALYEKARGQNGIDKLKSNLASCLWDMSPLTGEIDFENTHFKSEVATDSDNLKLENLFKDTLDIDKESKNLSLYEKNFIFFQNKIDELAKNKPSEWFDFCLCLLNLCVILPIECDGRDKALRIFNTLNNRGVSLSPADIFKGLIFERKREESEKNKFAKEWKELESKIQNSNYLNKEDISFLFAQYEHIIRAEHKEVDTVIPGVLEFWTQKDRVNSKKKKVNFAANEDLLKQDETFEFIQRLGEFWCNPYDYLSLKAQKYFAVLNIYQNKLWQMVVSVCFYKFDKDKNNDIFDSVLPQVVAYNALGLMYGKGGSSGVFWGFMKANANIIENKTECIFETGINLPNLKVPPLENFLDFSSRALAKQVRYILAVYALLYSDKQETQWNKNGKNYTLAKSEIEHIFPKKWQDTNYNGWNEEYAKVFLEHIGNKMLLEKKENIEAGNGYFHKKKERYKNSYYVEAQDLANSTQKDWLKEDIQKRDEQIYQRFAEFFKAVFGEK</sequence>
<evidence type="ECO:0000259" key="2">
    <source>
        <dbReference type="Pfam" id="PF07510"/>
    </source>
</evidence>
<dbReference type="Pfam" id="PF07510">
    <property type="entry name" value="GmrSD_C"/>
    <property type="match status" value="1"/>
</dbReference>
<keyword evidence="3" id="KW-0540">Nuclease</keyword>
<evidence type="ECO:0000313" key="4">
    <source>
        <dbReference type="Proteomes" id="UP000700059"/>
    </source>
</evidence>
<keyword evidence="4" id="KW-1185">Reference proteome</keyword>
<accession>A0ABS7JKS5</accession>
<dbReference type="PANTHER" id="PTHR35149">
    <property type="entry name" value="SLL5132 PROTEIN"/>
    <property type="match status" value="1"/>
</dbReference>
<feature type="domain" description="GmrSD restriction endonucleases N-terminal" evidence="1">
    <location>
        <begin position="13"/>
        <end position="231"/>
    </location>
</feature>
<evidence type="ECO:0000259" key="1">
    <source>
        <dbReference type="Pfam" id="PF03235"/>
    </source>
</evidence>
<dbReference type="RefSeq" id="WP_221531258.1">
    <property type="nucleotide sequence ID" value="NZ_JAIGYP010000001.1"/>
</dbReference>
<keyword evidence="3" id="KW-0255">Endonuclease</keyword>
<reference evidence="3 4" key="1">
    <citation type="submission" date="2021-08" db="EMBL/GenBank/DDBJ databases">
        <title>Helicobacter spp. isolated from feces of Anatolian Ground Squirrel (Spermophilus xanthoprymnus) in Turkey.</title>
        <authorList>
            <person name="Aydin F."/>
            <person name="Abay S."/>
            <person name="Kayman T."/>
            <person name="Karakaya E."/>
            <person name="Saticioglu I.B."/>
        </authorList>
    </citation>
    <scope>NUCLEOTIDE SEQUENCE [LARGE SCALE GENOMIC DNA]</scope>
    <source>
        <strain evidence="3 4">Faydin-H70</strain>
    </source>
</reference>
<dbReference type="Proteomes" id="UP000700059">
    <property type="component" value="Unassembled WGS sequence"/>
</dbReference>
<name>A0ABS7JKS5_9HELI</name>
<dbReference type="InterPro" id="IPR011089">
    <property type="entry name" value="GmrSD_C"/>
</dbReference>
<feature type="domain" description="GmrSD restriction endonucleases C-terminal" evidence="2">
    <location>
        <begin position="450"/>
        <end position="570"/>
    </location>
</feature>
<proteinExistence type="predicted"/>
<dbReference type="InterPro" id="IPR004919">
    <property type="entry name" value="GmrSD_N"/>
</dbReference>
<evidence type="ECO:0000313" key="3">
    <source>
        <dbReference type="EMBL" id="MBX7489995.1"/>
    </source>
</evidence>